<name>A0ABQ5WW20_9PROT</name>
<keyword evidence="2" id="KW-1185">Reference proteome</keyword>
<comment type="caution">
    <text evidence="1">The sequence shown here is derived from an EMBL/GenBank/DDBJ whole genome shotgun (WGS) entry which is preliminary data.</text>
</comment>
<dbReference type="Proteomes" id="UP001156629">
    <property type="component" value="Unassembled WGS sequence"/>
</dbReference>
<sequence>MARNFTPTQKSAIDRRQPFPQLGMAGVMKMRLLHLTLALAFLTAPSAFGQSMPSWKSATQTGNVRDLVQSAGNDNSVAAWLGKKVDVSSINRPNGVAGLDHDKNLIANTFSNFAAVSGKSYQSLENQMRLPTNTVTCPGITGPNGRSGACTTLLNDGSIFNTTSGPVGSNINVVQLDNAVGASVGQFIGTINYSTTQPLWAFNIVMNQAQNAAFESGIELDMNRSITGCSVPLDVDVGAANGCSSMTGFWATGINASGTTGGAAYYATMSGTGTHAPLWADGFAAEANSIRDTVFLDNTAAPTTLKALNGHYAGIDFSNAKFWNSAIMLADIGSSTPNLPTTQGMFWTTTPTATITGDPKFTASISGGGGAGALFFDSNNSFYFNVDKTTTTDFEIGSQKTMKDLVIDEHTSGISNDYDERLYFSGGLGAGSITAIAPAHITAATSVFQVYNTSTSSADTTDVEIGSTTTAQSSALNFHTSGSSNTYDAQIASSGGDGRSGNNGQGNLALTASRISINGVLNIQRLTKTQILGISSPVEGTIVNDSDDHVPVVYENGHWYPMTLGPALQ</sequence>
<gene>
    <name evidence="1" type="ORF">GCM10007870_28170</name>
</gene>
<reference evidence="2" key="1">
    <citation type="journal article" date="2019" name="Int. J. Syst. Evol. Microbiol.">
        <title>The Global Catalogue of Microorganisms (GCM) 10K type strain sequencing project: providing services to taxonomists for standard genome sequencing and annotation.</title>
        <authorList>
            <consortium name="The Broad Institute Genomics Platform"/>
            <consortium name="The Broad Institute Genome Sequencing Center for Infectious Disease"/>
            <person name="Wu L."/>
            <person name="Ma J."/>
        </authorList>
    </citation>
    <scope>NUCLEOTIDE SEQUENCE [LARGE SCALE GENOMIC DNA]</scope>
    <source>
        <strain evidence="2">NBRC 3266</strain>
    </source>
</reference>
<dbReference type="RefSeq" id="WP_099286692.1">
    <property type="nucleotide sequence ID" value="NZ_BEWP01000006.1"/>
</dbReference>
<proteinExistence type="predicted"/>
<evidence type="ECO:0000313" key="2">
    <source>
        <dbReference type="Proteomes" id="UP001156629"/>
    </source>
</evidence>
<protein>
    <submittedName>
        <fullName evidence="1">Uncharacterized protein</fullName>
    </submittedName>
</protein>
<accession>A0ABQ5WW20</accession>
<organism evidence="1 2">
    <name type="scientific">Gluconobacter kondonii</name>
    <dbReference type="NCBI Taxonomy" id="941463"/>
    <lineage>
        <taxon>Bacteria</taxon>
        <taxon>Pseudomonadati</taxon>
        <taxon>Pseudomonadota</taxon>
        <taxon>Alphaproteobacteria</taxon>
        <taxon>Acetobacterales</taxon>
        <taxon>Acetobacteraceae</taxon>
        <taxon>Gluconobacter</taxon>
    </lineage>
</organism>
<evidence type="ECO:0000313" key="1">
    <source>
        <dbReference type="EMBL" id="GLQ67232.1"/>
    </source>
</evidence>
<dbReference type="GeneID" id="76194821"/>
<dbReference type="EMBL" id="BSNV01000049">
    <property type="protein sequence ID" value="GLQ67232.1"/>
    <property type="molecule type" value="Genomic_DNA"/>
</dbReference>